<reference evidence="12 13" key="1">
    <citation type="submission" date="2019-02" db="EMBL/GenBank/DDBJ databases">
        <authorList>
            <consortium name="Pathogen Informatics"/>
        </authorList>
    </citation>
    <scope>NUCLEOTIDE SEQUENCE [LARGE SCALE GENOMIC DNA]</scope>
    <source>
        <strain evidence="12 13">3012STDY7078512</strain>
    </source>
</reference>
<dbReference type="Pfam" id="PF00501">
    <property type="entry name" value="AMP-binding"/>
    <property type="match status" value="1"/>
</dbReference>
<dbReference type="PIRSF" id="PIRSF006444">
    <property type="entry name" value="PaaK"/>
    <property type="match status" value="1"/>
</dbReference>
<comment type="catalytic activity">
    <reaction evidence="9">
        <text>2-phenylacetate + ATP + CoA = phenylacetyl-CoA + AMP + diphosphate</text>
        <dbReference type="Rhea" id="RHEA:20956"/>
        <dbReference type="ChEBI" id="CHEBI:18401"/>
        <dbReference type="ChEBI" id="CHEBI:30616"/>
        <dbReference type="ChEBI" id="CHEBI:33019"/>
        <dbReference type="ChEBI" id="CHEBI:57287"/>
        <dbReference type="ChEBI" id="CHEBI:57390"/>
        <dbReference type="ChEBI" id="CHEBI:456215"/>
        <dbReference type="EC" id="6.2.1.30"/>
    </reaction>
</comment>
<dbReference type="Proteomes" id="UP000396835">
    <property type="component" value="Unassembled WGS sequence"/>
</dbReference>
<comment type="subunit">
    <text evidence="1">Monomer.</text>
</comment>
<proteinExistence type="inferred from homology"/>
<gene>
    <name evidence="12" type="primary">paaK1</name>
    <name evidence="12" type="ORF">NCTC7812_02759</name>
</gene>
<organism evidence="12 13">
    <name type="scientific">Prevotella heparinolytica</name>
    <dbReference type="NCBI Taxonomy" id="28113"/>
    <lineage>
        <taxon>Bacteria</taxon>
        <taxon>Pseudomonadati</taxon>
        <taxon>Bacteroidota</taxon>
        <taxon>Bacteroidia</taxon>
        <taxon>Bacteroidales</taxon>
        <taxon>Bacteroidaceae</taxon>
        <taxon>Bacteroides</taxon>
    </lineage>
</organism>
<dbReference type="InterPro" id="IPR042099">
    <property type="entry name" value="ANL_N_sf"/>
</dbReference>
<evidence type="ECO:0000256" key="6">
    <source>
        <dbReference type="ARBA" id="ARBA00066629"/>
    </source>
</evidence>
<name>A0A449I6W3_9BACE</name>
<evidence type="ECO:0000256" key="4">
    <source>
        <dbReference type="ARBA" id="ARBA00060591"/>
    </source>
</evidence>
<dbReference type="CDD" id="cd05913">
    <property type="entry name" value="PaaK"/>
    <property type="match status" value="1"/>
</dbReference>
<dbReference type="AlphaFoldDB" id="A0A449I6W3"/>
<comment type="pathway">
    <text evidence="4 9">Aromatic compound metabolism; phenylacetate degradation.</text>
</comment>
<dbReference type="FunFam" id="3.40.50.12780:FF:000016">
    <property type="entry name" value="Phenylacetate-coenzyme A ligase"/>
    <property type="match status" value="1"/>
</dbReference>
<dbReference type="InterPro" id="IPR011880">
    <property type="entry name" value="PA_CoA_ligase"/>
</dbReference>
<keyword evidence="2 9" id="KW-0436">Ligase</keyword>
<feature type="domain" description="AMP-dependent synthetase/ligase" evidence="10">
    <location>
        <begin position="112"/>
        <end position="316"/>
    </location>
</feature>
<dbReference type="PANTHER" id="PTHR43439">
    <property type="entry name" value="PHENYLACETATE-COENZYME A LIGASE"/>
    <property type="match status" value="1"/>
</dbReference>
<dbReference type="EC" id="6.2.1.30" evidence="6 9"/>
<evidence type="ECO:0000256" key="2">
    <source>
        <dbReference type="ARBA" id="ARBA00022598"/>
    </source>
</evidence>
<protein>
    <recommendedName>
        <fullName evidence="7 9">Phenylacetate-coenzyme A ligase</fullName>
        <ecNumber evidence="6 9">6.2.1.30</ecNumber>
    </recommendedName>
    <alternativeName>
        <fullName evidence="8 9">Phenylacetyl-CoA ligase</fullName>
    </alternativeName>
</protein>
<dbReference type="PANTHER" id="PTHR43439:SF1">
    <property type="entry name" value="PHENYLACETATE-COENZYME A LIGASE"/>
    <property type="match status" value="1"/>
</dbReference>
<keyword evidence="3 9" id="KW-0547">Nucleotide-binding</keyword>
<dbReference type="InterPro" id="IPR051414">
    <property type="entry name" value="Adenylate-forming_Reductase"/>
</dbReference>
<feature type="domain" description="AMP-dependent ligase C-terminal" evidence="11">
    <location>
        <begin position="366"/>
        <end position="462"/>
    </location>
</feature>
<evidence type="ECO:0000256" key="8">
    <source>
        <dbReference type="ARBA" id="ARBA00075111"/>
    </source>
</evidence>
<dbReference type="InterPro" id="IPR028154">
    <property type="entry name" value="AMP-dep_Lig_C"/>
</dbReference>
<dbReference type="GO" id="GO:0000166">
    <property type="term" value="F:nucleotide binding"/>
    <property type="evidence" value="ECO:0007669"/>
    <property type="project" value="UniProtKB-KW"/>
</dbReference>
<dbReference type="InterPro" id="IPR045851">
    <property type="entry name" value="AMP-bd_C_sf"/>
</dbReference>
<dbReference type="InterPro" id="IPR000873">
    <property type="entry name" value="AMP-dep_synth/lig_dom"/>
</dbReference>
<dbReference type="Gene3D" id="3.30.300.30">
    <property type="match status" value="1"/>
</dbReference>
<evidence type="ECO:0000256" key="5">
    <source>
        <dbReference type="ARBA" id="ARBA00061566"/>
    </source>
</evidence>
<dbReference type="Pfam" id="PF14535">
    <property type="entry name" value="AMP-binding_C_2"/>
    <property type="match status" value="1"/>
</dbReference>
<evidence type="ECO:0000256" key="3">
    <source>
        <dbReference type="ARBA" id="ARBA00022741"/>
    </source>
</evidence>
<comment type="function">
    <text evidence="9">Catalyzes the activation of phenylacetic acid (PA) to phenylacetyl-CoA (PA-CoA).</text>
</comment>
<dbReference type="EMBL" id="CAACYH010000007">
    <property type="protein sequence ID" value="VFB15174.1"/>
    <property type="molecule type" value="Genomic_DNA"/>
</dbReference>
<evidence type="ECO:0000256" key="9">
    <source>
        <dbReference type="PIRNR" id="PIRNR006444"/>
    </source>
</evidence>
<dbReference type="UniPathway" id="UPA00930"/>
<evidence type="ECO:0000313" key="12">
    <source>
        <dbReference type="EMBL" id="VFB15174.1"/>
    </source>
</evidence>
<dbReference type="GO" id="GO:0047475">
    <property type="term" value="F:phenylacetate-CoA ligase activity"/>
    <property type="evidence" value="ECO:0007669"/>
    <property type="project" value="UniProtKB-EC"/>
</dbReference>
<evidence type="ECO:0000256" key="7">
    <source>
        <dbReference type="ARBA" id="ARBA00068695"/>
    </source>
</evidence>
<evidence type="ECO:0000256" key="1">
    <source>
        <dbReference type="ARBA" id="ARBA00011245"/>
    </source>
</evidence>
<accession>A0A449I6W3</accession>
<dbReference type="Gene3D" id="3.40.50.12780">
    <property type="entry name" value="N-terminal domain of ligase-like"/>
    <property type="match status" value="1"/>
</dbReference>
<evidence type="ECO:0000313" key="13">
    <source>
        <dbReference type="Proteomes" id="UP000396835"/>
    </source>
</evidence>
<sequence>MAIFGKIFEINKIFCLLCSYLIIITKNSTTKNMIWNESIECMDRESLRKIQSIRLKKTVERVYHDTPFYRKKMQELGITPDDINSIDDIVKLPFTTKYDLRDNYPFGLCAVPMSQIVRIHASSGTTGKPTVVGYTRKDLSAWAECLARAFTAYGAGRSDVFQISYGYGLFTGGLGAHAGAENIGASVIPMSSGNTEKQITLMHDFGSTVLCCTPSYALYLADAIKDSGFPREDFKLKAGAFGAEPWTENMRRDIETKLGIKAYDIYGLSEIAGPGVGYECECQNGTHLNEDHYFPEIVDPKTLEPVAPGETGELVFTHLTKEGMPLLRYRTKDLTAIHYDKCTCGRTLVRMDRILGRSDDMLIIRGVNVFPTQIESVILEMPEFEPHYLLLVDRKNNTDTMELQVEVRPEYYSDEINKMLALKKKLVARLQSVLGLGVDVRLVEPRSIERSVGKAKHVIDNRKL</sequence>
<evidence type="ECO:0000259" key="10">
    <source>
        <dbReference type="Pfam" id="PF00501"/>
    </source>
</evidence>
<evidence type="ECO:0000259" key="11">
    <source>
        <dbReference type="Pfam" id="PF14535"/>
    </source>
</evidence>
<comment type="similarity">
    <text evidence="5 9">Belongs to the phenylacetyl-CoA ligase family.</text>
</comment>
<dbReference type="SUPFAM" id="SSF56801">
    <property type="entry name" value="Acetyl-CoA synthetase-like"/>
    <property type="match status" value="1"/>
</dbReference>
<dbReference type="GO" id="GO:0010124">
    <property type="term" value="P:phenylacetate catabolic process"/>
    <property type="evidence" value="ECO:0007669"/>
    <property type="project" value="UniProtKB-UniRule"/>
</dbReference>